<comment type="caution">
    <text evidence="8">The sequence shown here is derived from an EMBL/GenBank/DDBJ whole genome shotgun (WGS) entry which is preliminary data.</text>
</comment>
<feature type="transmembrane region" description="Helical" evidence="6">
    <location>
        <begin position="189"/>
        <end position="205"/>
    </location>
</feature>
<feature type="transmembrane region" description="Helical" evidence="6">
    <location>
        <begin position="116"/>
        <end position="139"/>
    </location>
</feature>
<organism evidence="8 9">
    <name type="scientific">Stephanodiscus triporus</name>
    <dbReference type="NCBI Taxonomy" id="2934178"/>
    <lineage>
        <taxon>Eukaryota</taxon>
        <taxon>Sar</taxon>
        <taxon>Stramenopiles</taxon>
        <taxon>Ochrophyta</taxon>
        <taxon>Bacillariophyta</taxon>
        <taxon>Coscinodiscophyceae</taxon>
        <taxon>Thalassiosirophycidae</taxon>
        <taxon>Stephanodiscales</taxon>
        <taxon>Stephanodiscaceae</taxon>
        <taxon>Stephanodiscus</taxon>
    </lineage>
</organism>
<dbReference type="EMBL" id="JALLAZ020001702">
    <property type="protein sequence ID" value="KAL3767471.1"/>
    <property type="molecule type" value="Genomic_DNA"/>
</dbReference>
<evidence type="ECO:0000256" key="1">
    <source>
        <dbReference type="ARBA" id="ARBA00004370"/>
    </source>
</evidence>
<comment type="subcellular location">
    <subcellularLocation>
        <location evidence="1">Membrane</location>
    </subcellularLocation>
</comment>
<name>A0ABD3MXC5_9STRA</name>
<evidence type="ECO:0000256" key="2">
    <source>
        <dbReference type="ARBA" id="ARBA00022692"/>
    </source>
</evidence>
<keyword evidence="3 6" id="KW-1133">Transmembrane helix</keyword>
<evidence type="ECO:0000259" key="7">
    <source>
        <dbReference type="Pfam" id="PF13664"/>
    </source>
</evidence>
<feature type="domain" description="TMEM205-like" evidence="7">
    <location>
        <begin position="121"/>
        <end position="217"/>
    </location>
</feature>
<evidence type="ECO:0000256" key="3">
    <source>
        <dbReference type="ARBA" id="ARBA00022989"/>
    </source>
</evidence>
<dbReference type="InterPro" id="IPR053009">
    <property type="entry name" value="Xanthocillin_Biosynth-Assoc"/>
</dbReference>
<dbReference type="GO" id="GO:0016020">
    <property type="term" value="C:membrane"/>
    <property type="evidence" value="ECO:0007669"/>
    <property type="project" value="UniProtKB-SubCell"/>
</dbReference>
<dbReference type="Pfam" id="PF13664">
    <property type="entry name" value="DUF4149"/>
    <property type="match status" value="1"/>
</dbReference>
<keyword evidence="9" id="KW-1185">Reference proteome</keyword>
<accession>A0ABD3MXC5</accession>
<feature type="transmembrane region" description="Helical" evidence="6">
    <location>
        <begin position="71"/>
        <end position="96"/>
    </location>
</feature>
<evidence type="ECO:0000256" key="5">
    <source>
        <dbReference type="SAM" id="MobiDB-lite"/>
    </source>
</evidence>
<evidence type="ECO:0000256" key="4">
    <source>
        <dbReference type="ARBA" id="ARBA00023136"/>
    </source>
</evidence>
<dbReference type="InterPro" id="IPR025423">
    <property type="entry name" value="TMEM205-like"/>
</dbReference>
<feature type="region of interest" description="Disordered" evidence="5">
    <location>
        <begin position="34"/>
        <end position="64"/>
    </location>
</feature>
<sequence>MSSSSSSAPATARDHRRGDGPAAAFAFAFAFASPPPSSSRLSFTPGESDNVESDDDDDRPFIRPAPHNSSVFRAVAIAYSLLFAIYQGSAAAPGAASTDALRRMGKCLVLPPNAAAAVHLLSFSIWFGTVVYTTFVAGVAMFKNLPRRVFGTLQGKLFPLYFRVCSGMIGVQILTLVAMPDVLGKTSEVSLAVAFAATLLNLVYLEPKSTSAMFDRYRLEDEGKRESEEYEAKAQSFGRLHGMSSLANLVALCGGVIHGVRLASGLAV</sequence>
<keyword evidence="4 6" id="KW-0472">Membrane</keyword>
<protein>
    <recommendedName>
        <fullName evidence="7">TMEM205-like domain-containing protein</fullName>
    </recommendedName>
</protein>
<evidence type="ECO:0000313" key="9">
    <source>
        <dbReference type="Proteomes" id="UP001530315"/>
    </source>
</evidence>
<dbReference type="PANTHER" id="PTHR23241:SF102">
    <property type="entry name" value="LD23009P"/>
    <property type="match status" value="1"/>
</dbReference>
<dbReference type="Proteomes" id="UP001530315">
    <property type="component" value="Unassembled WGS sequence"/>
</dbReference>
<reference evidence="8 9" key="1">
    <citation type="submission" date="2024-10" db="EMBL/GenBank/DDBJ databases">
        <title>Updated reference genomes for cyclostephanoid diatoms.</title>
        <authorList>
            <person name="Roberts W.R."/>
            <person name="Alverson A.J."/>
        </authorList>
    </citation>
    <scope>NUCLEOTIDE SEQUENCE [LARGE SCALE GENOMIC DNA]</scope>
    <source>
        <strain evidence="8 9">AJA276-08</strain>
    </source>
</reference>
<dbReference type="PANTHER" id="PTHR23241">
    <property type="entry name" value="LATE EMBRYOGENESIS ABUNDANT PLANTS LEA-RELATED"/>
    <property type="match status" value="1"/>
</dbReference>
<evidence type="ECO:0000313" key="8">
    <source>
        <dbReference type="EMBL" id="KAL3767471.1"/>
    </source>
</evidence>
<proteinExistence type="predicted"/>
<gene>
    <name evidence="8" type="ORF">ACHAW5_006200</name>
</gene>
<feature type="compositionally biased region" description="Acidic residues" evidence="5">
    <location>
        <begin position="49"/>
        <end position="58"/>
    </location>
</feature>
<feature type="transmembrane region" description="Helical" evidence="6">
    <location>
        <begin position="160"/>
        <end position="183"/>
    </location>
</feature>
<evidence type="ECO:0000256" key="6">
    <source>
        <dbReference type="SAM" id="Phobius"/>
    </source>
</evidence>
<dbReference type="AlphaFoldDB" id="A0ABD3MXC5"/>
<keyword evidence="2 6" id="KW-0812">Transmembrane</keyword>